<proteinExistence type="inferred from homology"/>
<evidence type="ECO:0000313" key="4">
    <source>
        <dbReference type="Proteomes" id="UP000075430"/>
    </source>
</evidence>
<name>A0A150FCU4_9BACI</name>
<reference evidence="4" key="1">
    <citation type="submission" date="2016-02" db="EMBL/GenBank/DDBJ databases">
        <authorList>
            <person name="Dunlap C."/>
        </authorList>
    </citation>
    <scope>NUCLEOTIDE SEQUENCE [LARGE SCALE GENOMIC DNA]</scope>
    <source>
        <strain evidence="4">NRRL B-41092</strain>
    </source>
</reference>
<dbReference type="GO" id="GO:0004519">
    <property type="term" value="F:endonuclease activity"/>
    <property type="evidence" value="ECO:0007669"/>
    <property type="project" value="InterPro"/>
</dbReference>
<dbReference type="AlphaFoldDB" id="A0A150FCU4"/>
<dbReference type="EMBL" id="LSBA01000001">
    <property type="protein sequence ID" value="KXZ23421.1"/>
    <property type="molecule type" value="Genomic_DNA"/>
</dbReference>
<dbReference type="InterPro" id="IPR029501">
    <property type="entry name" value="EndoU_bac"/>
</dbReference>
<sequence length="641" mass="71721">MKLLETSTLIHSADSRLKAYQKTRDEMAALKQQFHDIANMDAMTGRGADAIKAFYNEQASGAGLWLDLFDMKISFFKSIPREIEQAGFGQNDLLEESFLESELEHAGGKARHIIDGQYDEISRILRSIDDILPLSPFDKSAVTGKLDAAEHKKRQTAEHLHKLDAKLLHEYAESEALEHEADAFFRTLADLTSKAGGPMAFNAKAFYDTDVYKRKADIQKQAHQYIKIKQQEETAFLQKKLDRTTDPDEYVHIAEELGADNMSAEQLQYYSSLVQLKAIRQTGQMLIDGAKGITLGIWDAGKDAVIGAYDIAVWLQRAQGRAGAIEQAKAGQELISAVYSAPETFDYMVQSFKTSWNNNIIHGDTYSRTHYIAYAVASLIGAKGVGKVIGVTKAGKFVTNEAKTFIADQKNVAKTISKKTKPYFKGPHSNQLNPALQGAGSVESPLMKMEKGLDKKQESVVRIDGGEHGGKGNGNLTYKEGYYAEHLTGEVKKCTKRHGVSGGHNYDEFKKYFHNNGQYKLEEVQKLEHPDIKGVYDIEYRLKVEIKDYRGQGTGEFKFVPKEGVTPLKKTVYDPNVISNEEIVKLGKEAMENIIESEPLKNQNKEKLKGISKSGLKFEGLRNLESGEIDNFWPVFKFSNN</sequence>
<comment type="similarity">
    <text evidence="1">In the N-terminal section; belongs to the LXG family.</text>
</comment>
<dbReference type="PANTHER" id="PTHR34976:SF2">
    <property type="entry name" value="TYPE VII SECRETION SYSTEM PROTEIN ESSD"/>
    <property type="match status" value="1"/>
</dbReference>
<evidence type="ECO:0000256" key="1">
    <source>
        <dbReference type="ARBA" id="ARBA00034117"/>
    </source>
</evidence>
<dbReference type="CDD" id="cd20686">
    <property type="entry name" value="CdiA-CT_Ec-like"/>
    <property type="match status" value="1"/>
</dbReference>
<dbReference type="InterPro" id="IPR006829">
    <property type="entry name" value="LXG_dom"/>
</dbReference>
<comment type="caution">
    <text evidence="3">The sequence shown here is derived from an EMBL/GenBank/DDBJ whole genome shotgun (WGS) entry which is preliminary data.</text>
</comment>
<dbReference type="PANTHER" id="PTHR34976">
    <property type="entry name" value="RIBONUCLEASE YQCG-RELATED"/>
    <property type="match status" value="1"/>
</dbReference>
<feature type="domain" description="LXG" evidence="2">
    <location>
        <begin position="1"/>
        <end position="232"/>
    </location>
</feature>
<accession>A0A150FCU4</accession>
<keyword evidence="4" id="KW-1185">Reference proteome</keyword>
<dbReference type="PROSITE" id="PS51756">
    <property type="entry name" value="LXG"/>
    <property type="match status" value="1"/>
</dbReference>
<dbReference type="RefSeq" id="WP_061520031.1">
    <property type="nucleotide sequence ID" value="NZ_JARLZY010000003.1"/>
</dbReference>
<dbReference type="OrthoDB" id="2986766at2"/>
<dbReference type="InterPro" id="IPR051768">
    <property type="entry name" value="Bact_secretion_toxin"/>
</dbReference>
<dbReference type="Proteomes" id="UP000075430">
    <property type="component" value="Unassembled WGS sequence"/>
</dbReference>
<dbReference type="STRING" id="1793963.AXI58_00445"/>
<dbReference type="Pfam" id="PF14436">
    <property type="entry name" value="EndoU_bacteria"/>
    <property type="match status" value="1"/>
</dbReference>
<dbReference type="Pfam" id="PF04740">
    <property type="entry name" value="LXG"/>
    <property type="match status" value="1"/>
</dbReference>
<protein>
    <submittedName>
        <fullName evidence="3">TopI-like protein YobL</fullName>
    </submittedName>
</protein>
<evidence type="ECO:0000313" key="3">
    <source>
        <dbReference type="EMBL" id="KXZ23421.1"/>
    </source>
</evidence>
<organism evidence="3 4">
    <name type="scientific">Bacillus nakamurai</name>
    <dbReference type="NCBI Taxonomy" id="1793963"/>
    <lineage>
        <taxon>Bacteria</taxon>
        <taxon>Bacillati</taxon>
        <taxon>Bacillota</taxon>
        <taxon>Bacilli</taxon>
        <taxon>Bacillales</taxon>
        <taxon>Bacillaceae</taxon>
        <taxon>Bacillus</taxon>
    </lineage>
</organism>
<gene>
    <name evidence="3" type="ORF">AXI58_00445</name>
</gene>
<evidence type="ECO:0000259" key="2">
    <source>
        <dbReference type="PROSITE" id="PS51756"/>
    </source>
</evidence>